<reference evidence="6 7" key="1">
    <citation type="submission" date="2017-06" db="EMBL/GenBank/DDBJ databases">
        <authorList>
            <person name="Kim H.J."/>
            <person name="Triplett B.A."/>
        </authorList>
    </citation>
    <scope>NUCLEOTIDE SEQUENCE [LARGE SCALE GENOMIC DNA]</scope>
    <source>
        <strain evidence="6 7">SCA</strain>
    </source>
</reference>
<gene>
    <name evidence="6" type="ORF">SAMN05446037_1005181</name>
</gene>
<dbReference type="InterPro" id="IPR009057">
    <property type="entry name" value="Homeodomain-like_sf"/>
</dbReference>
<keyword evidence="1" id="KW-0805">Transcription regulation</keyword>
<dbReference type="InterPro" id="IPR036271">
    <property type="entry name" value="Tet_transcr_reg_TetR-rel_C_sf"/>
</dbReference>
<dbReference type="SUPFAM" id="SSF48498">
    <property type="entry name" value="Tetracyclin repressor-like, C-terminal domain"/>
    <property type="match status" value="1"/>
</dbReference>
<evidence type="ECO:0000259" key="5">
    <source>
        <dbReference type="PROSITE" id="PS50977"/>
    </source>
</evidence>
<evidence type="ECO:0000256" key="2">
    <source>
        <dbReference type="ARBA" id="ARBA00023125"/>
    </source>
</evidence>
<dbReference type="FunFam" id="1.10.10.60:FF:000141">
    <property type="entry name" value="TetR family transcriptional regulator"/>
    <property type="match status" value="1"/>
</dbReference>
<dbReference type="GO" id="GO:0045892">
    <property type="term" value="P:negative regulation of DNA-templated transcription"/>
    <property type="evidence" value="ECO:0007669"/>
    <property type="project" value="UniProtKB-ARBA"/>
</dbReference>
<dbReference type="OrthoDB" id="9812993at2"/>
<dbReference type="InterPro" id="IPR050624">
    <property type="entry name" value="HTH-type_Tx_Regulator"/>
</dbReference>
<dbReference type="PRINTS" id="PR00455">
    <property type="entry name" value="HTHTETR"/>
</dbReference>
<feature type="DNA-binding region" description="H-T-H motif" evidence="4">
    <location>
        <begin position="30"/>
        <end position="49"/>
    </location>
</feature>
<feature type="domain" description="HTH tetR-type" evidence="5">
    <location>
        <begin position="7"/>
        <end position="67"/>
    </location>
</feature>
<keyword evidence="2 4" id="KW-0238">DNA-binding</keyword>
<dbReference type="GO" id="GO:0003677">
    <property type="term" value="F:DNA binding"/>
    <property type="evidence" value="ECO:0007669"/>
    <property type="project" value="UniProtKB-UniRule"/>
</dbReference>
<dbReference type="Pfam" id="PF00440">
    <property type="entry name" value="TetR_N"/>
    <property type="match status" value="1"/>
</dbReference>
<dbReference type="PROSITE" id="PS50977">
    <property type="entry name" value="HTH_TETR_2"/>
    <property type="match status" value="1"/>
</dbReference>
<dbReference type="Gene3D" id="1.10.10.60">
    <property type="entry name" value="Homeodomain-like"/>
    <property type="match status" value="1"/>
</dbReference>
<dbReference type="InterPro" id="IPR041490">
    <property type="entry name" value="KstR2_TetR_C"/>
</dbReference>
<keyword evidence="7" id="KW-1185">Reference proteome</keyword>
<dbReference type="Pfam" id="PF17932">
    <property type="entry name" value="TetR_C_24"/>
    <property type="match status" value="1"/>
</dbReference>
<dbReference type="SUPFAM" id="SSF46689">
    <property type="entry name" value="Homeodomain-like"/>
    <property type="match status" value="1"/>
</dbReference>
<organism evidence="6 7">
    <name type="scientific">Anaerovirgula multivorans</name>
    <dbReference type="NCBI Taxonomy" id="312168"/>
    <lineage>
        <taxon>Bacteria</taxon>
        <taxon>Bacillati</taxon>
        <taxon>Bacillota</taxon>
        <taxon>Clostridia</taxon>
        <taxon>Peptostreptococcales</taxon>
        <taxon>Natronincolaceae</taxon>
        <taxon>Anaerovirgula</taxon>
    </lineage>
</organism>
<dbReference type="Gene3D" id="1.10.357.10">
    <property type="entry name" value="Tetracycline Repressor, domain 2"/>
    <property type="match status" value="1"/>
</dbReference>
<evidence type="ECO:0000313" key="7">
    <source>
        <dbReference type="Proteomes" id="UP000198304"/>
    </source>
</evidence>
<evidence type="ECO:0000256" key="4">
    <source>
        <dbReference type="PROSITE-ProRule" id="PRU00335"/>
    </source>
</evidence>
<name>A0A239CFS5_9FIRM</name>
<evidence type="ECO:0000256" key="1">
    <source>
        <dbReference type="ARBA" id="ARBA00023015"/>
    </source>
</evidence>
<evidence type="ECO:0000256" key="3">
    <source>
        <dbReference type="ARBA" id="ARBA00023163"/>
    </source>
</evidence>
<keyword evidence="3" id="KW-0804">Transcription</keyword>
<sequence length="196" mass="22556">MKASAREKRELEIMQAAFKVFTRNGFHEAKIEEIAKKAGIGKGTIYEYFDSKKDLFQQMIIYIIERYIQGAEEISVKENTVREKLIAFAAYHGKFLQYHIDMTETTVTKLDMLSGNMKQWVREEQSKVHNFVLKIIKEGMGNGELREDLNSEIAAIAIIGAINQSYTRQIYFGKMRAEDIDPTPAIDMIFKGLSKE</sequence>
<protein>
    <submittedName>
        <fullName evidence="6">Transcriptional regulator, TetR family</fullName>
    </submittedName>
</protein>
<accession>A0A239CFS5</accession>
<dbReference type="RefSeq" id="WP_089282218.1">
    <property type="nucleotide sequence ID" value="NZ_FZOJ01000005.1"/>
</dbReference>
<proteinExistence type="predicted"/>
<dbReference type="AlphaFoldDB" id="A0A239CFS5"/>
<evidence type="ECO:0000313" key="6">
    <source>
        <dbReference type="EMBL" id="SNS18829.1"/>
    </source>
</evidence>
<dbReference type="PANTHER" id="PTHR43479">
    <property type="entry name" value="ACREF/ENVCD OPERON REPRESSOR-RELATED"/>
    <property type="match status" value="1"/>
</dbReference>
<dbReference type="InterPro" id="IPR001647">
    <property type="entry name" value="HTH_TetR"/>
</dbReference>
<dbReference type="PANTHER" id="PTHR43479:SF11">
    <property type="entry name" value="ACREF_ENVCD OPERON REPRESSOR-RELATED"/>
    <property type="match status" value="1"/>
</dbReference>
<dbReference type="Proteomes" id="UP000198304">
    <property type="component" value="Unassembled WGS sequence"/>
</dbReference>
<dbReference type="EMBL" id="FZOJ01000005">
    <property type="protein sequence ID" value="SNS18829.1"/>
    <property type="molecule type" value="Genomic_DNA"/>
</dbReference>